<gene>
    <name evidence="5" type="ORF">WMY93_014007</name>
</gene>
<dbReference type="Pfam" id="PF00100">
    <property type="entry name" value="Zona_pellucida"/>
    <property type="match status" value="1"/>
</dbReference>
<accession>A0AAW0NY15</accession>
<keyword evidence="1 3" id="KW-0732">Signal</keyword>
<dbReference type="PANTHER" id="PTHR14002:SF50">
    <property type="entry name" value="ALPHA-TECTORIN-LIKE-RELATED"/>
    <property type="match status" value="1"/>
</dbReference>
<evidence type="ECO:0000256" key="1">
    <source>
        <dbReference type="ARBA" id="ARBA00022729"/>
    </source>
</evidence>
<evidence type="ECO:0000313" key="6">
    <source>
        <dbReference type="Proteomes" id="UP001460270"/>
    </source>
</evidence>
<feature type="chain" id="PRO_5043362425" description="ZP domain-containing protein" evidence="3">
    <location>
        <begin position="19"/>
        <end position="653"/>
    </location>
</feature>
<keyword evidence="6" id="KW-1185">Reference proteome</keyword>
<organism evidence="5 6">
    <name type="scientific">Mugilogobius chulae</name>
    <name type="common">yellowstripe goby</name>
    <dbReference type="NCBI Taxonomy" id="88201"/>
    <lineage>
        <taxon>Eukaryota</taxon>
        <taxon>Metazoa</taxon>
        <taxon>Chordata</taxon>
        <taxon>Craniata</taxon>
        <taxon>Vertebrata</taxon>
        <taxon>Euteleostomi</taxon>
        <taxon>Actinopterygii</taxon>
        <taxon>Neopterygii</taxon>
        <taxon>Teleostei</taxon>
        <taxon>Neoteleostei</taxon>
        <taxon>Acanthomorphata</taxon>
        <taxon>Gobiaria</taxon>
        <taxon>Gobiiformes</taxon>
        <taxon>Gobioidei</taxon>
        <taxon>Gobiidae</taxon>
        <taxon>Gobionellinae</taxon>
        <taxon>Mugilogobius</taxon>
    </lineage>
</organism>
<dbReference type="InterPro" id="IPR014853">
    <property type="entry name" value="VWF/SSPO/ZAN-like_Cys-rich_dom"/>
</dbReference>
<dbReference type="EMBL" id="JBBPFD010000010">
    <property type="protein sequence ID" value="KAK7909323.1"/>
    <property type="molecule type" value="Genomic_DNA"/>
</dbReference>
<dbReference type="InterPro" id="IPR001507">
    <property type="entry name" value="ZP_dom"/>
</dbReference>
<evidence type="ECO:0000256" key="3">
    <source>
        <dbReference type="SAM" id="SignalP"/>
    </source>
</evidence>
<keyword evidence="2" id="KW-1015">Disulfide bond</keyword>
<reference evidence="6" key="1">
    <citation type="submission" date="2024-04" db="EMBL/GenBank/DDBJ databases">
        <title>Salinicola lusitanus LLJ914,a marine bacterium isolated from the Okinawa Trough.</title>
        <authorList>
            <person name="Li J."/>
        </authorList>
    </citation>
    <scope>NUCLEOTIDE SEQUENCE [LARGE SCALE GENOMIC DNA]</scope>
</reference>
<dbReference type="PANTHER" id="PTHR14002">
    <property type="entry name" value="ENDOGLIN/TGF-BETA RECEPTOR TYPE III"/>
    <property type="match status" value="1"/>
</dbReference>
<feature type="domain" description="ZP" evidence="4">
    <location>
        <begin position="321"/>
        <end position="629"/>
    </location>
</feature>
<name>A0AAW0NY15_9GOBI</name>
<feature type="signal peptide" evidence="3">
    <location>
        <begin position="1"/>
        <end position="18"/>
    </location>
</feature>
<dbReference type="InterPro" id="IPR042235">
    <property type="entry name" value="ZP-C_dom"/>
</dbReference>
<dbReference type="Gene3D" id="2.60.40.4100">
    <property type="entry name" value="Zona pellucida, ZP-C domain"/>
    <property type="match status" value="1"/>
</dbReference>
<evidence type="ECO:0000259" key="4">
    <source>
        <dbReference type="PROSITE" id="PS51034"/>
    </source>
</evidence>
<comment type="caution">
    <text evidence="5">The sequence shown here is derived from an EMBL/GenBank/DDBJ whole genome shotgun (WGS) entry which is preliminary data.</text>
</comment>
<sequence length="653" mass="70853">MLLPLLLVVAAVSHVTEAQTLITPIQVYGVSVRHYYATISTDKRNVYMCFDGTKNPDRTNRCIILKTSLDAASTVGSQTSTGGELRITFDDTSSLTVKLVGSRVEFLQQSQQIEKMQVEIGADGNIFDEVLGKVKESVSLSLAGCTVDGGLTYKLNAKYCTPDHELITCTSMGMTEKDCVVCENDACAVERLCSVIGSQLIDFGSATASIPDRCAYTLLEINRGIKVVGVFKERRRKDTNLLDHLVITSGSNTILLARGTVKLDGSVVDDLSTATFPSGITVTKTATEMTLTYTNELVLVFDGDSVVFNVKDGSSLKTSTACFDITTLSAVKDASLSSQGCDTAQNQDADATIDKTTMDAQCDLLTSSSFSECHALIAPAGYVTACKAFLGKYGSKDTTDCVFHQAYATMCGMAKVTVTDWRTTAQCGSSAGQCLDTACVSHEFCGLAGSEPKCLCRAIFKSKYTGNSVGDIQQNAVITRHDQFEVDFSCYYSLPEVKNMALKIKSRTVHRNRRKHEILLDQTVWVELKADGLDENLVSIVTTGCWATSENNKDATLKYDLISTPGCPNTQDSSVKVDGNGLGTSMFFSFNMFQFTGKSTDVYLYCEVSLCAKSNTPCTPDCSGQGRRRRSLRSRRSLLKDPNPGLISMSWTK</sequence>
<dbReference type="AlphaFoldDB" id="A0AAW0NY15"/>
<protein>
    <recommendedName>
        <fullName evidence="4">ZP domain-containing protein</fullName>
    </recommendedName>
</protein>
<dbReference type="Proteomes" id="UP001460270">
    <property type="component" value="Unassembled WGS sequence"/>
</dbReference>
<dbReference type="InterPro" id="IPR055355">
    <property type="entry name" value="ZP-C"/>
</dbReference>
<dbReference type="PROSITE" id="PS51034">
    <property type="entry name" value="ZP_2"/>
    <property type="match status" value="1"/>
</dbReference>
<dbReference type="SMART" id="SM00832">
    <property type="entry name" value="C8"/>
    <property type="match status" value="1"/>
</dbReference>
<evidence type="ECO:0000313" key="5">
    <source>
        <dbReference type="EMBL" id="KAK7909323.1"/>
    </source>
</evidence>
<dbReference type="Pfam" id="PF08742">
    <property type="entry name" value="C8"/>
    <property type="match status" value="1"/>
</dbReference>
<evidence type="ECO:0000256" key="2">
    <source>
        <dbReference type="ARBA" id="ARBA00023157"/>
    </source>
</evidence>
<dbReference type="SMART" id="SM00241">
    <property type="entry name" value="ZP"/>
    <property type="match status" value="1"/>
</dbReference>
<proteinExistence type="predicted"/>